<dbReference type="AlphaFoldDB" id="A0AA40BG05"/>
<dbReference type="PANTHER" id="PTHR43213">
    <property type="entry name" value="BIFUNCTIONAL DTTP/UTP PYROPHOSPHATASE/METHYLTRANSFERASE PROTEIN-RELATED"/>
    <property type="match status" value="1"/>
</dbReference>
<dbReference type="PANTHER" id="PTHR43213:SF5">
    <property type="entry name" value="BIFUNCTIONAL DTTP_UTP PYROPHOSPHATASE_METHYLTRANSFERASE PROTEIN-RELATED"/>
    <property type="match status" value="1"/>
</dbReference>
<dbReference type="CDD" id="cd00555">
    <property type="entry name" value="Maf"/>
    <property type="match status" value="1"/>
</dbReference>
<accession>A0AA40BG05</accession>
<evidence type="ECO:0000256" key="3">
    <source>
        <dbReference type="SAM" id="MobiDB-lite"/>
    </source>
</evidence>
<evidence type="ECO:0000256" key="1">
    <source>
        <dbReference type="ARBA" id="ARBA00001968"/>
    </source>
</evidence>
<comment type="caution">
    <text evidence="4">The sequence shown here is derived from an EMBL/GenBank/DDBJ whole genome shotgun (WGS) entry which is preliminary data.</text>
</comment>
<keyword evidence="5" id="KW-1185">Reference proteome</keyword>
<dbReference type="Gene3D" id="3.90.950.10">
    <property type="match status" value="1"/>
</dbReference>
<evidence type="ECO:0000256" key="2">
    <source>
        <dbReference type="ARBA" id="ARBA00022801"/>
    </source>
</evidence>
<dbReference type="Proteomes" id="UP001172101">
    <property type="component" value="Unassembled WGS sequence"/>
</dbReference>
<comment type="cofactor">
    <cofactor evidence="1">
        <name>a divalent metal cation</name>
        <dbReference type="ChEBI" id="CHEBI:60240"/>
    </cofactor>
</comment>
<evidence type="ECO:0000313" key="5">
    <source>
        <dbReference type="Proteomes" id="UP001172101"/>
    </source>
</evidence>
<dbReference type="RefSeq" id="XP_060302439.1">
    <property type="nucleotide sequence ID" value="XM_060440855.1"/>
</dbReference>
<dbReference type="NCBIfam" id="TIGR00172">
    <property type="entry name" value="maf"/>
    <property type="match status" value="1"/>
</dbReference>
<gene>
    <name evidence="4" type="ORF">B0T26DRAFT_684850</name>
</gene>
<dbReference type="EMBL" id="JAUIRO010000001">
    <property type="protein sequence ID" value="KAK0733562.1"/>
    <property type="molecule type" value="Genomic_DNA"/>
</dbReference>
<keyword evidence="2" id="KW-0378">Hydrolase</keyword>
<protein>
    <submittedName>
        <fullName evidence="4">Maf-like protein-domain-containing protein</fullName>
    </submittedName>
</protein>
<dbReference type="SUPFAM" id="SSF52972">
    <property type="entry name" value="ITPase-like"/>
    <property type="match status" value="1"/>
</dbReference>
<evidence type="ECO:0000313" key="4">
    <source>
        <dbReference type="EMBL" id="KAK0733562.1"/>
    </source>
</evidence>
<dbReference type="GeneID" id="85324125"/>
<reference evidence="4" key="1">
    <citation type="submission" date="2023-06" db="EMBL/GenBank/DDBJ databases">
        <title>Genome-scale phylogeny and comparative genomics of the fungal order Sordariales.</title>
        <authorList>
            <consortium name="Lawrence Berkeley National Laboratory"/>
            <person name="Hensen N."/>
            <person name="Bonometti L."/>
            <person name="Westerberg I."/>
            <person name="Brannstrom I.O."/>
            <person name="Guillou S."/>
            <person name="Cros-Aarteil S."/>
            <person name="Calhoun S."/>
            <person name="Haridas S."/>
            <person name="Kuo A."/>
            <person name="Mondo S."/>
            <person name="Pangilinan J."/>
            <person name="Riley R."/>
            <person name="LaButti K."/>
            <person name="Andreopoulos B."/>
            <person name="Lipzen A."/>
            <person name="Chen C."/>
            <person name="Yanf M."/>
            <person name="Daum C."/>
            <person name="Ng V."/>
            <person name="Clum A."/>
            <person name="Steindorff A."/>
            <person name="Ohm R."/>
            <person name="Martin F."/>
            <person name="Silar P."/>
            <person name="Natvig D."/>
            <person name="Lalanne C."/>
            <person name="Gautier V."/>
            <person name="Ament-velasquez S.L."/>
            <person name="Kruys A."/>
            <person name="Hutchinson M.I."/>
            <person name="Powell A.J."/>
            <person name="Barry K."/>
            <person name="Miller A.N."/>
            <person name="Grigoriev I.V."/>
            <person name="Debuchy R."/>
            <person name="Gladieux P."/>
            <person name="Thoren M.H."/>
            <person name="Johannesson H."/>
        </authorList>
    </citation>
    <scope>NUCLEOTIDE SEQUENCE</scope>
    <source>
        <strain evidence="4">SMH2392-1A</strain>
    </source>
</reference>
<dbReference type="InterPro" id="IPR003697">
    <property type="entry name" value="Maf-like"/>
</dbReference>
<sequence length="407" mass="44251">MLSNTMTQRCSTLLLLLPAPAKRLAGFLLTVPGLLPHPTSTSTRPPRTPLLGIFDPQTRHLSNSCPSTTARVKKQSRHQQRAGATSCPDLHRDFASSTTRVPHHNQHHPTTTTASQTSAAMDLTNPSDPPPSYIEAARSHGLRLRQSAPVRRGPLPLELPLLTHLATKRVILASASPRRKAMLEQVGMRNLEIMPSEEPEDLDKASLGPEEYVQGTARRKCLSVYQSALAAQEDAAARQRKAASLADVVVPEEPALVIAADTVIVTRAGRVLEKPRDEADHARMLQHLRDTRTHRVLTAVCVLAPKADASHPGYEMASHIEDTEVRFAQASDGLADDVIAAYVRTREGADKAGGYAVQGIGGMLLVEKINGAVDNVIGLPVRRCLQLCEKVLFRQGEVDEDEEDDDA</sequence>
<feature type="compositionally biased region" description="Basic residues" evidence="3">
    <location>
        <begin position="71"/>
        <end position="80"/>
    </location>
</feature>
<feature type="compositionally biased region" description="Low complexity" evidence="3">
    <location>
        <begin position="108"/>
        <end position="120"/>
    </location>
</feature>
<feature type="region of interest" description="Disordered" evidence="3">
    <location>
        <begin position="65"/>
        <end position="131"/>
    </location>
</feature>
<organism evidence="4 5">
    <name type="scientific">Lasiosphaeria miniovina</name>
    <dbReference type="NCBI Taxonomy" id="1954250"/>
    <lineage>
        <taxon>Eukaryota</taxon>
        <taxon>Fungi</taxon>
        <taxon>Dikarya</taxon>
        <taxon>Ascomycota</taxon>
        <taxon>Pezizomycotina</taxon>
        <taxon>Sordariomycetes</taxon>
        <taxon>Sordariomycetidae</taxon>
        <taxon>Sordariales</taxon>
        <taxon>Lasiosphaeriaceae</taxon>
        <taxon>Lasiosphaeria</taxon>
    </lineage>
</organism>
<dbReference type="Pfam" id="PF02545">
    <property type="entry name" value="Maf"/>
    <property type="match status" value="1"/>
</dbReference>
<dbReference type="HAMAP" id="MF_00528">
    <property type="entry name" value="Maf"/>
    <property type="match status" value="1"/>
</dbReference>
<name>A0AA40BG05_9PEZI</name>
<proteinExistence type="inferred from homology"/>
<dbReference type="GO" id="GO:0047429">
    <property type="term" value="F:nucleoside triphosphate diphosphatase activity"/>
    <property type="evidence" value="ECO:0007669"/>
    <property type="project" value="InterPro"/>
</dbReference>
<dbReference type="InterPro" id="IPR029001">
    <property type="entry name" value="ITPase-like_fam"/>
</dbReference>